<organism evidence="1 2">
    <name type="scientific">Hohenbuehelia grisea</name>
    <dbReference type="NCBI Taxonomy" id="104357"/>
    <lineage>
        <taxon>Eukaryota</taxon>
        <taxon>Fungi</taxon>
        <taxon>Dikarya</taxon>
        <taxon>Basidiomycota</taxon>
        <taxon>Agaricomycotina</taxon>
        <taxon>Agaricomycetes</taxon>
        <taxon>Agaricomycetidae</taxon>
        <taxon>Agaricales</taxon>
        <taxon>Pleurotineae</taxon>
        <taxon>Pleurotaceae</taxon>
        <taxon>Hohenbuehelia</taxon>
    </lineage>
</organism>
<dbReference type="Proteomes" id="UP001556367">
    <property type="component" value="Unassembled WGS sequence"/>
</dbReference>
<evidence type="ECO:0000313" key="1">
    <source>
        <dbReference type="EMBL" id="KAL0954747.1"/>
    </source>
</evidence>
<dbReference type="EMBL" id="JASNQZ010000007">
    <property type="protein sequence ID" value="KAL0954747.1"/>
    <property type="molecule type" value="Genomic_DNA"/>
</dbReference>
<keyword evidence="2" id="KW-1185">Reference proteome</keyword>
<proteinExistence type="predicted"/>
<gene>
    <name evidence="1" type="ORF">HGRIS_003699</name>
</gene>
<protein>
    <submittedName>
        <fullName evidence="1">Uncharacterized protein</fullName>
    </submittedName>
</protein>
<evidence type="ECO:0000313" key="2">
    <source>
        <dbReference type="Proteomes" id="UP001556367"/>
    </source>
</evidence>
<sequence length="109" mass="12075">MMRRNTEPENARSYGNVSMLKARTSTRKMSAVFARTCEAVQVVCGFQDFWMIDGVSARVWDFLIDKSGGATCISSQVAYKVVAITLSMLAETLRPMSLIKFFGDCSGTQ</sequence>
<name>A0ABR3JGD1_9AGAR</name>
<reference evidence="2" key="1">
    <citation type="submission" date="2024-06" db="EMBL/GenBank/DDBJ databases">
        <title>Multi-omics analyses provide insights into the biosynthesis of the anticancer antibiotic pleurotin in Hohenbuehelia grisea.</title>
        <authorList>
            <person name="Weaver J.A."/>
            <person name="Alberti F."/>
        </authorList>
    </citation>
    <scope>NUCLEOTIDE SEQUENCE [LARGE SCALE GENOMIC DNA]</scope>
    <source>
        <strain evidence="2">T-177</strain>
    </source>
</reference>
<accession>A0ABR3JGD1</accession>
<comment type="caution">
    <text evidence="1">The sequence shown here is derived from an EMBL/GenBank/DDBJ whole genome shotgun (WGS) entry which is preliminary data.</text>
</comment>